<dbReference type="Proteomes" id="UP000297452">
    <property type="component" value="Unassembled WGS sequence"/>
</dbReference>
<accession>A0A4Z1HSK3</accession>
<name>A0A4Z1HSK3_9HELO</name>
<sequence>MPAHINNITSSKALCHYKASVSNSYAIFVTMYQKYNTKSLAVTSKASGTVIPTNVNSAKNEASPCYATIDKEPEVIPLSLLFGTTLSNKKNSSGDEEEEEDGNSDCPVTKSGPSGQNVIQVVAAEILNARQILAARDELRIVISASTTASLGYTGTPRHGVFSSFVKNSFNKGLPPAHGWRDVVVVTRQGSIRVSIPHLSVSVSSMDFCVQQAVTSLLKGKGLFKHMNLFVERRTGTNAGTSAAFAVVNIVVVSAVWPPAQHVIADTCYMMKFLLEFKNSVLQCSVYEPDILEKALRRFLSIHRLPHANTFTFPQTSNVTTSAATITTATNLPVTATTTPTITATTATASNPPFISTSLPSVSTMSYDQARETLLNARVTGDPMFDALKAYFHDRYDEQELLVQMDLLLGIGPKKGN</sequence>
<protein>
    <submittedName>
        <fullName evidence="2">Uncharacterized protein</fullName>
    </submittedName>
</protein>
<evidence type="ECO:0000256" key="1">
    <source>
        <dbReference type="SAM" id="MobiDB-lite"/>
    </source>
</evidence>
<keyword evidence="3" id="KW-1185">Reference proteome</keyword>
<evidence type="ECO:0000313" key="3">
    <source>
        <dbReference type="Proteomes" id="UP000297452"/>
    </source>
</evidence>
<dbReference type="AlphaFoldDB" id="A0A4Z1HSK3"/>
<dbReference type="EMBL" id="PQXJ01000337">
    <property type="protein sequence ID" value="TGO52046.1"/>
    <property type="molecule type" value="Genomic_DNA"/>
</dbReference>
<gene>
    <name evidence="2" type="ORF">BOTNAR_0337g00050</name>
</gene>
<reference evidence="2 3" key="1">
    <citation type="submission" date="2017-12" db="EMBL/GenBank/DDBJ databases">
        <title>Comparative genomics of Botrytis spp.</title>
        <authorList>
            <person name="Valero-Jimenez C.A."/>
            <person name="Tapia P."/>
            <person name="Veloso J."/>
            <person name="Silva-Moreno E."/>
            <person name="Staats M."/>
            <person name="Valdes J.H."/>
            <person name="Van Kan J.A.L."/>
        </authorList>
    </citation>
    <scope>NUCLEOTIDE SEQUENCE [LARGE SCALE GENOMIC DNA]</scope>
    <source>
        <strain evidence="2 3">MUCL2120</strain>
    </source>
</reference>
<comment type="caution">
    <text evidence="2">The sequence shown here is derived from an EMBL/GenBank/DDBJ whole genome shotgun (WGS) entry which is preliminary data.</text>
</comment>
<feature type="compositionally biased region" description="Acidic residues" evidence="1">
    <location>
        <begin position="94"/>
        <end position="103"/>
    </location>
</feature>
<proteinExistence type="predicted"/>
<organism evidence="2 3">
    <name type="scientific">Botryotinia narcissicola</name>
    <dbReference type="NCBI Taxonomy" id="278944"/>
    <lineage>
        <taxon>Eukaryota</taxon>
        <taxon>Fungi</taxon>
        <taxon>Dikarya</taxon>
        <taxon>Ascomycota</taxon>
        <taxon>Pezizomycotina</taxon>
        <taxon>Leotiomycetes</taxon>
        <taxon>Helotiales</taxon>
        <taxon>Sclerotiniaceae</taxon>
        <taxon>Botryotinia</taxon>
    </lineage>
</organism>
<dbReference type="OrthoDB" id="10639896at2759"/>
<evidence type="ECO:0000313" key="2">
    <source>
        <dbReference type="EMBL" id="TGO52046.1"/>
    </source>
</evidence>
<feature type="region of interest" description="Disordered" evidence="1">
    <location>
        <begin position="87"/>
        <end position="112"/>
    </location>
</feature>